<feature type="binding site" evidence="14">
    <location>
        <begin position="628"/>
        <end position="629"/>
    </location>
    <ligand>
        <name>substrate</name>
    </ligand>
</feature>
<evidence type="ECO:0000256" key="4">
    <source>
        <dbReference type="ARBA" id="ARBA00008982"/>
    </source>
</evidence>
<dbReference type="Pfam" id="PF00121">
    <property type="entry name" value="TIM"/>
    <property type="match status" value="1"/>
</dbReference>
<gene>
    <name evidence="14" type="primary">tpiA</name>
    <name evidence="13" type="synonym">pgk</name>
    <name evidence="15" type="ORF">SAMN05216245_1045</name>
</gene>
<keyword evidence="16" id="KW-1185">Reference proteome</keyword>
<keyword evidence="12 14" id="KW-0413">Isomerase</keyword>
<dbReference type="NCBIfam" id="NF010569">
    <property type="entry name" value="PRK13962.1"/>
    <property type="match status" value="1"/>
</dbReference>
<feature type="binding site" evidence="13">
    <location>
        <begin position="353"/>
        <end position="356"/>
    </location>
    <ligand>
        <name>ATP</name>
        <dbReference type="ChEBI" id="CHEBI:30616"/>
    </ligand>
</feature>
<dbReference type="PRINTS" id="PR00477">
    <property type="entry name" value="PHGLYCKINASE"/>
</dbReference>
<keyword evidence="10 13" id="KW-0067">ATP-binding</keyword>
<dbReference type="GO" id="GO:0006096">
    <property type="term" value="P:glycolytic process"/>
    <property type="evidence" value="ECO:0007669"/>
    <property type="project" value="UniProtKB-UniRule"/>
</dbReference>
<dbReference type="NCBIfam" id="TIGR00419">
    <property type="entry name" value="tim"/>
    <property type="match status" value="1"/>
</dbReference>
<dbReference type="PANTHER" id="PTHR11406">
    <property type="entry name" value="PHOSPHOGLYCERATE KINASE"/>
    <property type="match status" value="1"/>
</dbReference>
<feature type="binding site" evidence="13">
    <location>
        <position position="327"/>
    </location>
    <ligand>
        <name>ATP</name>
        <dbReference type="ChEBI" id="CHEBI:30616"/>
    </ligand>
</feature>
<evidence type="ECO:0000256" key="5">
    <source>
        <dbReference type="ARBA" id="ARBA00011245"/>
    </source>
</evidence>
<organism evidence="15 16">
    <name type="scientific">Succiniclasticum ruminis DSM 9236</name>
    <dbReference type="NCBI Taxonomy" id="1123323"/>
    <lineage>
        <taxon>Bacteria</taxon>
        <taxon>Bacillati</taxon>
        <taxon>Bacillota</taxon>
        <taxon>Negativicutes</taxon>
        <taxon>Acidaminococcales</taxon>
        <taxon>Acidaminococcaceae</taxon>
        <taxon>Succiniclasticum</taxon>
    </lineage>
</organism>
<comment type="subunit">
    <text evidence="14">Homodimer.</text>
</comment>
<dbReference type="SUPFAM" id="SSF51351">
    <property type="entry name" value="Triosephosphate isomerase (TIM)"/>
    <property type="match status" value="1"/>
</dbReference>
<dbReference type="FunFam" id="3.40.50.1260:FF:000006">
    <property type="entry name" value="Phosphoglycerate kinase"/>
    <property type="match status" value="1"/>
</dbReference>
<keyword evidence="13" id="KW-0963">Cytoplasm</keyword>
<evidence type="ECO:0000256" key="3">
    <source>
        <dbReference type="ARBA" id="ARBA00004838"/>
    </source>
</evidence>
<dbReference type="AlphaFoldDB" id="A0A1I1ZJH1"/>
<feature type="binding site" evidence="14">
    <location>
        <begin position="405"/>
        <end position="407"/>
    </location>
    <ligand>
        <name>substrate</name>
    </ligand>
</feature>
<feature type="active site" description="Electrophile" evidence="14">
    <location>
        <position position="490"/>
    </location>
</feature>
<feature type="binding site" evidence="13">
    <location>
        <position position="122"/>
    </location>
    <ligand>
        <name>substrate</name>
    </ligand>
</feature>
<dbReference type="SUPFAM" id="SSF53748">
    <property type="entry name" value="Phosphoglycerate kinase"/>
    <property type="match status" value="1"/>
</dbReference>
<feature type="binding site" evidence="14">
    <location>
        <position position="568"/>
    </location>
    <ligand>
        <name>substrate</name>
    </ligand>
</feature>
<keyword evidence="7 13" id="KW-0808">Transferase</keyword>
<dbReference type="GO" id="GO:0043531">
    <property type="term" value="F:ADP binding"/>
    <property type="evidence" value="ECO:0007669"/>
    <property type="project" value="TreeGrafter"/>
</dbReference>
<dbReference type="Gene3D" id="3.20.20.70">
    <property type="entry name" value="Aldolase class I"/>
    <property type="match status" value="1"/>
</dbReference>
<evidence type="ECO:0000256" key="7">
    <source>
        <dbReference type="ARBA" id="ARBA00022679"/>
    </source>
</evidence>
<comment type="similarity">
    <text evidence="4 13">Belongs to the phosphoglycerate kinase family.</text>
</comment>
<evidence type="ECO:0000256" key="6">
    <source>
        <dbReference type="ARBA" id="ARBA00022432"/>
    </source>
</evidence>
<dbReference type="PROSITE" id="PS00111">
    <property type="entry name" value="PGLYCERATE_KINASE"/>
    <property type="match status" value="1"/>
</dbReference>
<feature type="binding site" evidence="14">
    <location>
        <position position="608"/>
    </location>
    <ligand>
        <name>substrate</name>
    </ligand>
</feature>
<dbReference type="InterPro" id="IPR015911">
    <property type="entry name" value="Phosphoglycerate_kinase_CS"/>
</dbReference>
<dbReference type="HAMAP" id="MF_00147_B">
    <property type="entry name" value="TIM_B"/>
    <property type="match status" value="1"/>
</dbReference>
<feature type="binding site" evidence="13">
    <location>
        <position position="155"/>
    </location>
    <ligand>
        <name>substrate</name>
    </ligand>
</feature>
<keyword evidence="9 13" id="KW-0418">Kinase</keyword>
<dbReference type="CDD" id="cd00318">
    <property type="entry name" value="Phosphoglycerate_kinase"/>
    <property type="match status" value="1"/>
</dbReference>
<dbReference type="InterPro" id="IPR013785">
    <property type="entry name" value="Aldolase_TIM"/>
</dbReference>
<sequence length="644" mass="68915">MISLDKKILSDLDVAGKKVLVRVDFNVPQDAEGNITDDNRMVAALPTIQYLLDHKAAVILMSHLGRPKGEPNPKYTLKPIAKHLEELLGKPVAFAEDCIGPAAEEAAKKLETGSVLLLENLRYHKEEEKNNLEFAEKLASLADLYVNDGFGVSHRAHASVEGVTHFLPSAAGFLLEKEIRFIGDAVNNPEHPFTAIIGGAKVSDKIGVIVNLLGKVDTLLIGGGMANTFLAARGIPMGKSLVEEDKIEEAKRILAEAAVKNVKILLPVDLVMAAEFKPDSVYEVSALDDLNQDYMALDIGPETCKLYADAVKDAKLVVWNGPMGVFEMDAFCKGTEAVAKAVADSNAVSIVGGGDSVAAIKKIGLEDKISHISTGGGASLEYLEGKVLPGVEALDEVRRPFVAGNWKMYKTVGEAVELAQDLVTETNGTVNEVVIFPPFTALESVAEAIDGKSVGYGAQDLCWEDEGAFTGAVSGAQIADIGCEYVLVGHSERREIFKEDNEIIAKKMKAAYRNQLKPVLCVGETDAERKQGATNAKIDGQLKSALAGISAEQAKLLTIAYEPIWAIGTGNTATAQDAQEVCLFIRNQLNEIVGEEVARHIRILYGGSVKDTNAAQFCINGIDGVLVGGASLKAESFAKIVRSF</sequence>
<dbReference type="UniPathway" id="UPA00138"/>
<dbReference type="Proteomes" id="UP000198896">
    <property type="component" value="Unassembled WGS sequence"/>
</dbReference>
<comment type="pathway">
    <text evidence="14">Carbohydrate biosynthesis; gluconeogenesis.</text>
</comment>
<evidence type="ECO:0000256" key="9">
    <source>
        <dbReference type="ARBA" id="ARBA00022777"/>
    </source>
</evidence>
<comment type="similarity">
    <text evidence="14">Belongs to the triosephosphate isomerase family.</text>
</comment>
<evidence type="ECO:0000256" key="8">
    <source>
        <dbReference type="ARBA" id="ARBA00022741"/>
    </source>
</evidence>
<protein>
    <recommendedName>
        <fullName evidence="13 14">Multifunctional fusion protein</fullName>
    </recommendedName>
    <domain>
        <recommendedName>
            <fullName evidence="14">Triosephosphate isomerase</fullName>
            <shortName evidence="14">TIM</shortName>
            <shortName evidence="14">TPI</shortName>
            <ecNumber evidence="14">5.3.1.1</ecNumber>
        </recommendedName>
        <alternativeName>
            <fullName evidence="14">Triose-phosphate isomerase</fullName>
        </alternativeName>
    </domain>
    <domain>
        <recommendedName>
            <fullName evidence="13">Phosphoglycerate kinase</fullName>
            <ecNumber evidence="13">2.7.2.3</ecNumber>
        </recommendedName>
    </domain>
</protein>
<comment type="pathway">
    <text evidence="3 13">Carbohydrate degradation; glycolysis; pyruvate from D-glyceraldehyde 3-phosphate: step 2/5.</text>
</comment>
<dbReference type="PANTHER" id="PTHR11406:SF23">
    <property type="entry name" value="PHOSPHOGLYCERATE KINASE 1, CHLOROPLASTIC-RELATED"/>
    <property type="match status" value="1"/>
</dbReference>
<dbReference type="HAMAP" id="MF_00145">
    <property type="entry name" value="Phosphoglyc_kinase"/>
    <property type="match status" value="1"/>
</dbReference>
<dbReference type="EMBL" id="FONL01000004">
    <property type="protein sequence ID" value="SFE31856.1"/>
    <property type="molecule type" value="Genomic_DNA"/>
</dbReference>
<dbReference type="InterPro" id="IPR022896">
    <property type="entry name" value="TrioseP_Isoase_bac/euk"/>
</dbReference>
<evidence type="ECO:0000256" key="14">
    <source>
        <dbReference type="HAMAP-Rule" id="MF_00147"/>
    </source>
</evidence>
<evidence type="ECO:0000256" key="1">
    <source>
        <dbReference type="ARBA" id="ARBA00000642"/>
    </source>
</evidence>
<dbReference type="EC" id="5.3.1.1" evidence="14"/>
<dbReference type="InterPro" id="IPR035990">
    <property type="entry name" value="TIM_sf"/>
</dbReference>
<evidence type="ECO:0000256" key="2">
    <source>
        <dbReference type="ARBA" id="ARBA00004680"/>
    </source>
</evidence>
<dbReference type="GO" id="GO:0005829">
    <property type="term" value="C:cytosol"/>
    <property type="evidence" value="ECO:0007669"/>
    <property type="project" value="UniProtKB-ARBA"/>
</dbReference>
<reference evidence="15 16" key="1">
    <citation type="submission" date="2016-10" db="EMBL/GenBank/DDBJ databases">
        <authorList>
            <person name="de Groot N.N."/>
        </authorList>
    </citation>
    <scope>NUCLEOTIDE SEQUENCE [LARGE SCALE GENOMIC DNA]</scope>
    <source>
        <strain evidence="15 16">DSM 9236</strain>
    </source>
</reference>
<evidence type="ECO:0000256" key="13">
    <source>
        <dbReference type="HAMAP-Rule" id="MF_00145"/>
    </source>
</evidence>
<dbReference type="Pfam" id="PF00162">
    <property type="entry name" value="PGK"/>
    <property type="match status" value="1"/>
</dbReference>
<comment type="catalytic activity">
    <reaction evidence="14">
        <text>D-glyceraldehyde 3-phosphate = dihydroxyacetone phosphate</text>
        <dbReference type="Rhea" id="RHEA:18585"/>
        <dbReference type="ChEBI" id="CHEBI:57642"/>
        <dbReference type="ChEBI" id="CHEBI:59776"/>
        <dbReference type="EC" id="5.3.1.1"/>
    </reaction>
</comment>
<dbReference type="PROSITE" id="PS51440">
    <property type="entry name" value="TIM_2"/>
    <property type="match status" value="1"/>
</dbReference>
<dbReference type="STRING" id="1123323.SAMN05216245_1045"/>
<evidence type="ECO:0000256" key="11">
    <source>
        <dbReference type="ARBA" id="ARBA00023152"/>
    </source>
</evidence>
<dbReference type="PROSITE" id="PS00171">
    <property type="entry name" value="TIM_1"/>
    <property type="match status" value="1"/>
</dbReference>
<dbReference type="InterPro" id="IPR015824">
    <property type="entry name" value="Phosphoglycerate_kinase_N"/>
</dbReference>
<dbReference type="GO" id="GO:0006094">
    <property type="term" value="P:gluconeogenesis"/>
    <property type="evidence" value="ECO:0007669"/>
    <property type="project" value="UniProtKB-UniRule"/>
</dbReference>
<dbReference type="InterPro" id="IPR020861">
    <property type="entry name" value="Triosephosphate_isomerase_AS"/>
</dbReference>
<dbReference type="UniPathway" id="UPA00109">
    <property type="reaction ID" value="UER00185"/>
</dbReference>
<keyword evidence="11 13" id="KW-0324">Glycolysis</keyword>
<keyword evidence="8 13" id="KW-0547">Nucleotide-binding</keyword>
<evidence type="ECO:0000313" key="15">
    <source>
        <dbReference type="EMBL" id="SFE31856.1"/>
    </source>
</evidence>
<evidence type="ECO:0000256" key="12">
    <source>
        <dbReference type="ARBA" id="ARBA00023235"/>
    </source>
</evidence>
<comment type="subunit">
    <text evidence="5 13">Monomer.</text>
</comment>
<comment type="pathway">
    <text evidence="2 14">Carbohydrate degradation; glycolysis; D-glyceraldehyde 3-phosphate from glycerone phosphate: step 1/1.</text>
</comment>
<dbReference type="RefSeq" id="WP_245763632.1">
    <property type="nucleotide sequence ID" value="NZ_FONL01000004.1"/>
</dbReference>
<feature type="binding site" evidence="13">
    <location>
        <position position="40"/>
    </location>
    <ligand>
        <name>substrate</name>
    </ligand>
</feature>
<dbReference type="CDD" id="cd00311">
    <property type="entry name" value="TIM"/>
    <property type="match status" value="1"/>
</dbReference>
<dbReference type="InterPro" id="IPR001576">
    <property type="entry name" value="Phosphoglycerate_kinase"/>
</dbReference>
<name>A0A1I1ZJH1_9FIRM</name>
<evidence type="ECO:0000313" key="16">
    <source>
        <dbReference type="Proteomes" id="UP000198896"/>
    </source>
</evidence>
<dbReference type="FunFam" id="3.40.50.1260:FF:000003">
    <property type="entry name" value="Phosphoglycerate kinase"/>
    <property type="match status" value="1"/>
</dbReference>
<dbReference type="InterPro" id="IPR000652">
    <property type="entry name" value="Triosephosphate_isomerase"/>
</dbReference>
<comment type="function">
    <text evidence="14">Involved in the gluconeogenesis. Catalyzes stereospecifically the conversion of dihydroxyacetone phosphate (DHAP) to D-glyceraldehyde-3-phosphate (G3P).</text>
</comment>
<dbReference type="GO" id="GO:0004618">
    <property type="term" value="F:phosphoglycerate kinase activity"/>
    <property type="evidence" value="ECO:0007669"/>
    <property type="project" value="UniProtKB-UniRule"/>
</dbReference>
<comment type="caution">
    <text evidence="13">Lacks conserved residue(s) required for the propagation of feature annotation.</text>
</comment>
<dbReference type="Gene3D" id="3.40.50.1260">
    <property type="entry name" value="Phosphoglycerate kinase, N-terminal domain"/>
    <property type="match status" value="2"/>
</dbReference>
<keyword evidence="6 14" id="KW-0312">Gluconeogenesis</keyword>
<dbReference type="InterPro" id="IPR036043">
    <property type="entry name" value="Phosphoglycerate_kinase_sf"/>
</dbReference>
<evidence type="ECO:0000256" key="10">
    <source>
        <dbReference type="ARBA" id="ARBA00022840"/>
    </source>
</evidence>
<dbReference type="FunFam" id="3.20.20.70:FF:000016">
    <property type="entry name" value="Triosephosphate isomerase"/>
    <property type="match status" value="1"/>
</dbReference>
<comment type="catalytic activity">
    <reaction evidence="1 13">
        <text>(2R)-3-phosphoglycerate + ATP = (2R)-3-phospho-glyceroyl phosphate + ADP</text>
        <dbReference type="Rhea" id="RHEA:14801"/>
        <dbReference type="ChEBI" id="CHEBI:30616"/>
        <dbReference type="ChEBI" id="CHEBI:57604"/>
        <dbReference type="ChEBI" id="CHEBI:58272"/>
        <dbReference type="ChEBI" id="CHEBI:456216"/>
        <dbReference type="EC" id="2.7.2.3"/>
    </reaction>
</comment>
<feature type="binding site" evidence="13">
    <location>
        <position position="205"/>
    </location>
    <ligand>
        <name>ATP</name>
        <dbReference type="ChEBI" id="CHEBI:30616"/>
    </ligand>
</feature>
<feature type="binding site" evidence="13">
    <location>
        <begin position="63"/>
        <end position="66"/>
    </location>
    <ligand>
        <name>substrate</name>
    </ligand>
</feature>
<dbReference type="GO" id="GO:0005524">
    <property type="term" value="F:ATP binding"/>
    <property type="evidence" value="ECO:0007669"/>
    <property type="project" value="UniProtKB-KW"/>
</dbReference>
<accession>A0A1I1ZJH1</accession>
<comment type="subcellular location">
    <subcellularLocation>
        <location evidence="13">Cytoplasm</location>
    </subcellularLocation>
</comment>
<proteinExistence type="inferred from homology"/>
<dbReference type="EC" id="2.7.2.3" evidence="13"/>
<feature type="binding site" evidence="13">
    <location>
        <begin position="24"/>
        <end position="26"/>
    </location>
    <ligand>
        <name>substrate</name>
    </ligand>
</feature>
<feature type="active site" description="Proton acceptor" evidence="14">
    <location>
        <position position="562"/>
    </location>
</feature>
<dbReference type="GO" id="GO:0004807">
    <property type="term" value="F:triose-phosphate isomerase activity"/>
    <property type="evidence" value="ECO:0007669"/>
    <property type="project" value="UniProtKB-UniRule"/>
</dbReference>